<evidence type="ECO:0000313" key="3">
    <source>
        <dbReference type="Proteomes" id="UP000712600"/>
    </source>
</evidence>
<gene>
    <name evidence="2" type="ORF">F2Q69_00039157</name>
</gene>
<protein>
    <submittedName>
        <fullName evidence="2">Uncharacterized protein</fullName>
    </submittedName>
</protein>
<evidence type="ECO:0000313" key="2">
    <source>
        <dbReference type="EMBL" id="KAF3598298.1"/>
    </source>
</evidence>
<comment type="caution">
    <text evidence="2">The sequence shown here is derived from an EMBL/GenBank/DDBJ whole genome shotgun (WGS) entry which is preliminary data.</text>
</comment>
<name>A0A8S9SAE9_BRACR</name>
<evidence type="ECO:0000256" key="1">
    <source>
        <dbReference type="SAM" id="MobiDB-lite"/>
    </source>
</evidence>
<proteinExistence type="predicted"/>
<dbReference type="Proteomes" id="UP000712600">
    <property type="component" value="Unassembled WGS sequence"/>
</dbReference>
<dbReference type="EMBL" id="QGKX02000004">
    <property type="protein sequence ID" value="KAF3598298.1"/>
    <property type="molecule type" value="Genomic_DNA"/>
</dbReference>
<reference evidence="2" key="1">
    <citation type="submission" date="2019-12" db="EMBL/GenBank/DDBJ databases">
        <title>Genome sequencing and annotation of Brassica cretica.</title>
        <authorList>
            <person name="Studholme D.J."/>
            <person name="Sarris P."/>
        </authorList>
    </citation>
    <scope>NUCLEOTIDE SEQUENCE</scope>
    <source>
        <strain evidence="2">PFS-109/04</strain>
        <tissue evidence="2">Leaf</tissue>
    </source>
</reference>
<organism evidence="2 3">
    <name type="scientific">Brassica cretica</name>
    <name type="common">Mustard</name>
    <dbReference type="NCBI Taxonomy" id="69181"/>
    <lineage>
        <taxon>Eukaryota</taxon>
        <taxon>Viridiplantae</taxon>
        <taxon>Streptophyta</taxon>
        <taxon>Embryophyta</taxon>
        <taxon>Tracheophyta</taxon>
        <taxon>Spermatophyta</taxon>
        <taxon>Magnoliopsida</taxon>
        <taxon>eudicotyledons</taxon>
        <taxon>Gunneridae</taxon>
        <taxon>Pentapetalae</taxon>
        <taxon>rosids</taxon>
        <taxon>malvids</taxon>
        <taxon>Brassicales</taxon>
        <taxon>Brassicaceae</taxon>
        <taxon>Brassiceae</taxon>
        <taxon>Brassica</taxon>
    </lineage>
</organism>
<sequence length="157" mass="17055">MVEGAKIGRRYEPVRTGECTDRSGRTSTVQHPGLVHSSGCSTLVPPDERTRATLVCRSNKSLRTSGATSVGRSERSLRASFCASTGMKWRATSPHHSGKVALIRQVRATCWCRSGKSLPTLCSSNDHLYTSFELQTSPRTPCGTPVPNRDSCMQNAT</sequence>
<feature type="region of interest" description="Disordered" evidence="1">
    <location>
        <begin position="136"/>
        <end position="157"/>
    </location>
</feature>
<dbReference type="AlphaFoldDB" id="A0A8S9SAE9"/>
<accession>A0A8S9SAE9</accession>